<evidence type="ECO:0000313" key="2">
    <source>
        <dbReference type="EMBL" id="VEN64509.1"/>
    </source>
</evidence>
<evidence type="ECO:0000313" key="3">
    <source>
        <dbReference type="Proteomes" id="UP000410492"/>
    </source>
</evidence>
<reference evidence="2 3" key="1">
    <citation type="submission" date="2019-01" db="EMBL/GenBank/DDBJ databases">
        <authorList>
            <person name="Sayadi A."/>
        </authorList>
    </citation>
    <scope>NUCLEOTIDE SEQUENCE [LARGE SCALE GENOMIC DNA]</scope>
</reference>
<gene>
    <name evidence="2" type="ORF">CALMAC_LOCUS21016</name>
</gene>
<accession>A0A653DWC4</accession>
<feature type="compositionally biased region" description="Low complexity" evidence="1">
    <location>
        <begin position="1"/>
        <end position="15"/>
    </location>
</feature>
<dbReference type="EMBL" id="CAACVG010015500">
    <property type="protein sequence ID" value="VEN64509.1"/>
    <property type="molecule type" value="Genomic_DNA"/>
</dbReference>
<organism evidence="2 3">
    <name type="scientific">Callosobruchus maculatus</name>
    <name type="common">Southern cowpea weevil</name>
    <name type="synonym">Pulse bruchid</name>
    <dbReference type="NCBI Taxonomy" id="64391"/>
    <lineage>
        <taxon>Eukaryota</taxon>
        <taxon>Metazoa</taxon>
        <taxon>Ecdysozoa</taxon>
        <taxon>Arthropoda</taxon>
        <taxon>Hexapoda</taxon>
        <taxon>Insecta</taxon>
        <taxon>Pterygota</taxon>
        <taxon>Neoptera</taxon>
        <taxon>Endopterygota</taxon>
        <taxon>Coleoptera</taxon>
        <taxon>Polyphaga</taxon>
        <taxon>Cucujiformia</taxon>
        <taxon>Chrysomeloidea</taxon>
        <taxon>Chrysomelidae</taxon>
        <taxon>Bruchinae</taxon>
        <taxon>Bruchini</taxon>
        <taxon>Callosobruchus</taxon>
    </lineage>
</organism>
<name>A0A653DWC4_CALMS</name>
<dbReference type="Proteomes" id="UP000410492">
    <property type="component" value="Unassembled WGS sequence"/>
</dbReference>
<dbReference type="OrthoDB" id="6797264at2759"/>
<feature type="compositionally biased region" description="Polar residues" evidence="1">
    <location>
        <begin position="16"/>
        <end position="26"/>
    </location>
</feature>
<proteinExistence type="predicted"/>
<dbReference type="AlphaFoldDB" id="A0A653DWC4"/>
<feature type="region of interest" description="Disordered" evidence="1">
    <location>
        <begin position="1"/>
        <end position="26"/>
    </location>
</feature>
<sequence>MAKFSSHSASTSLLSFPTSSNHFKRTSSSVIHFPQNKGKLTHLHYPPVSLTQLAVRIEIYPHQHVFRQQTFGPLVCIYKQMKRHERLSL</sequence>
<protein>
    <submittedName>
        <fullName evidence="2">Uncharacterized protein</fullName>
    </submittedName>
</protein>
<evidence type="ECO:0000256" key="1">
    <source>
        <dbReference type="SAM" id="MobiDB-lite"/>
    </source>
</evidence>
<keyword evidence="3" id="KW-1185">Reference proteome</keyword>